<protein>
    <submittedName>
        <fullName evidence="6">Copper binding protein, plastocyanin/azurin family</fullName>
    </submittedName>
</protein>
<reference evidence="6 7" key="1">
    <citation type="journal article" date="2006" name="Proc. Natl. Acad. Sci. U.S.A.">
        <title>Genomic analysis of the uncultivated marine crenarchaeote Cenarchaeum symbiosum.</title>
        <authorList>
            <person name="Hallam S.J."/>
            <person name="Konstantinidis K.T."/>
            <person name="Putnam N."/>
            <person name="Schleper C."/>
            <person name="Watanabe Y."/>
            <person name="Sugahara J."/>
            <person name="Preston C."/>
            <person name="de la Torre J."/>
            <person name="Richardson P.M."/>
            <person name="DeLong E.F."/>
        </authorList>
    </citation>
    <scope>NUCLEOTIDE SEQUENCE [LARGE SCALE GENOMIC DNA]</scope>
    <source>
        <strain evidence="7">A</strain>
    </source>
</reference>
<dbReference type="SUPFAM" id="SSF49503">
    <property type="entry name" value="Cupredoxins"/>
    <property type="match status" value="1"/>
</dbReference>
<dbReference type="KEGG" id="csy:CENSYa_1796"/>
<feature type="transmembrane region" description="Helical" evidence="4">
    <location>
        <begin position="301"/>
        <end position="321"/>
    </location>
</feature>
<feature type="compositionally biased region" description="Basic and acidic residues" evidence="3">
    <location>
        <begin position="140"/>
        <end position="153"/>
    </location>
</feature>
<organism evidence="6 7">
    <name type="scientific">Cenarchaeum symbiosum (strain A)</name>
    <dbReference type="NCBI Taxonomy" id="414004"/>
    <lineage>
        <taxon>Archaea</taxon>
        <taxon>Nitrososphaerota</taxon>
        <taxon>Candidatus Cenarchaeales</taxon>
        <taxon>Candidatus Cenarchaeaceae</taxon>
        <taxon>Candidatus Cenarchaeum</taxon>
    </lineage>
</organism>
<evidence type="ECO:0000313" key="6">
    <source>
        <dbReference type="EMBL" id="ABK78406.1"/>
    </source>
</evidence>
<evidence type="ECO:0000256" key="4">
    <source>
        <dbReference type="SAM" id="Phobius"/>
    </source>
</evidence>
<dbReference type="InterPro" id="IPR027560">
    <property type="entry name" value="PEFG-CTERM"/>
</dbReference>
<dbReference type="HOGENOM" id="CLU_083799_0_0_2"/>
<accession>A0RYI9</accession>
<keyword evidence="2" id="KW-0186">Copper</keyword>
<dbReference type="AlphaFoldDB" id="A0RYI9"/>
<evidence type="ECO:0000313" key="7">
    <source>
        <dbReference type="Proteomes" id="UP000000758"/>
    </source>
</evidence>
<evidence type="ECO:0000256" key="3">
    <source>
        <dbReference type="SAM" id="MobiDB-lite"/>
    </source>
</evidence>
<dbReference type="PANTHER" id="PTHR36507:SF1">
    <property type="entry name" value="BLL1555 PROTEIN"/>
    <property type="match status" value="1"/>
</dbReference>
<feature type="domain" description="Blue (type 1) copper" evidence="5">
    <location>
        <begin position="52"/>
        <end position="128"/>
    </location>
</feature>
<dbReference type="Pfam" id="PF00127">
    <property type="entry name" value="Copper-bind"/>
    <property type="match status" value="1"/>
</dbReference>
<dbReference type="Proteomes" id="UP000000758">
    <property type="component" value="Chromosome"/>
</dbReference>
<name>A0RYI9_CENSY</name>
<proteinExistence type="predicted"/>
<evidence type="ECO:0000256" key="2">
    <source>
        <dbReference type="ARBA" id="ARBA00023008"/>
    </source>
</evidence>
<keyword evidence="7" id="KW-1185">Reference proteome</keyword>
<evidence type="ECO:0000256" key="1">
    <source>
        <dbReference type="ARBA" id="ARBA00022723"/>
    </source>
</evidence>
<dbReference type="InterPro" id="IPR052721">
    <property type="entry name" value="ET_Amicyanin"/>
</dbReference>
<evidence type="ECO:0000259" key="5">
    <source>
        <dbReference type="Pfam" id="PF00127"/>
    </source>
</evidence>
<keyword evidence="1" id="KW-0479">Metal-binding</keyword>
<keyword evidence="4" id="KW-1133">Transmembrane helix</keyword>
<dbReference type="NCBIfam" id="TIGR04296">
    <property type="entry name" value="PEFG-CTERM"/>
    <property type="match status" value="1"/>
</dbReference>
<dbReference type="STRING" id="414004.CENSYa_1796"/>
<dbReference type="EnsemblBacteria" id="ABK78406">
    <property type="protein sequence ID" value="ABK78406"/>
    <property type="gene ID" value="CENSYa_1796"/>
</dbReference>
<dbReference type="EMBL" id="DP000238">
    <property type="protein sequence ID" value="ABK78406.1"/>
    <property type="molecule type" value="Genomic_DNA"/>
</dbReference>
<dbReference type="InterPro" id="IPR008972">
    <property type="entry name" value="Cupredoxin"/>
</dbReference>
<dbReference type="GO" id="GO:0005507">
    <property type="term" value="F:copper ion binding"/>
    <property type="evidence" value="ECO:0007669"/>
    <property type="project" value="InterPro"/>
</dbReference>
<sequence>MNTLNIGLFFVLSAIVVVAVTAPAAYADHPEATVIMPEDSYLPTCGETNECYIPADVTIDQGGEITWINEDILFHTVTSGTGLGEEDGLFDSSNVEAGESFSRRFPEAPGDYAYFCSVHPWMTGMITVVATDEDHDEDYDGHHDDDRDSERIMDAGSVDGMSTDDMDMGGMDDGMMDGMMDDDHMMADMPEGAATATGMISDGTEVMIWASEPVAGEQMEIMIAFADSEHVNHDIVAMQDGEVVMRDEGAHHHTGVGKHMTDRLASDAPLDIMVTFQGYGIDEITGPVGDEVAFTEVVPEFGVIATMILAVAIVSIIAVTARSRLSFVPRI</sequence>
<dbReference type="GO" id="GO:0009055">
    <property type="term" value="F:electron transfer activity"/>
    <property type="evidence" value="ECO:0007669"/>
    <property type="project" value="InterPro"/>
</dbReference>
<dbReference type="PANTHER" id="PTHR36507">
    <property type="entry name" value="BLL1555 PROTEIN"/>
    <property type="match status" value="1"/>
</dbReference>
<gene>
    <name evidence="6" type="ordered locus">CENSYa_1796</name>
</gene>
<keyword evidence="4" id="KW-0812">Transmembrane</keyword>
<dbReference type="InterPro" id="IPR000923">
    <property type="entry name" value="BlueCu_1"/>
</dbReference>
<dbReference type="Gene3D" id="2.60.40.420">
    <property type="entry name" value="Cupredoxins - blue copper proteins"/>
    <property type="match status" value="1"/>
</dbReference>
<keyword evidence="4" id="KW-0472">Membrane</keyword>
<feature type="region of interest" description="Disordered" evidence="3">
    <location>
        <begin position="136"/>
        <end position="167"/>
    </location>
</feature>